<gene>
    <name evidence="1" type="ORF">AWM79_05685</name>
</gene>
<evidence type="ECO:0000313" key="1">
    <source>
        <dbReference type="EMBL" id="AMB84825.1"/>
    </source>
</evidence>
<accession>A0A0X1SYB3</accession>
<dbReference type="InterPro" id="IPR056123">
    <property type="entry name" value="DUF7706"/>
</dbReference>
<proteinExistence type="predicted"/>
<dbReference type="EMBL" id="CP014135">
    <property type="protein sequence ID" value="AMB84825.1"/>
    <property type="molecule type" value="Genomic_DNA"/>
</dbReference>
<dbReference type="RefSeq" id="WP_060782367.1">
    <property type="nucleotide sequence ID" value="NZ_CP014135.1"/>
</dbReference>
<dbReference type="Proteomes" id="UP000063229">
    <property type="component" value="Chromosome"/>
</dbReference>
<sequence length="77" mass="8548">MNKLTQPKDVTVTFGIHRLQADADLSQEETLALAQFFKRLDWSEVRGCAIDDNEAYTIRAAVGKLQDALAHGGYAPR</sequence>
<organism evidence="1 2">
    <name type="scientific">Pseudomonas agarici</name>
    <dbReference type="NCBI Taxonomy" id="46677"/>
    <lineage>
        <taxon>Bacteria</taxon>
        <taxon>Pseudomonadati</taxon>
        <taxon>Pseudomonadota</taxon>
        <taxon>Gammaproteobacteria</taxon>
        <taxon>Pseudomonadales</taxon>
        <taxon>Pseudomonadaceae</taxon>
        <taxon>Pseudomonas</taxon>
    </lineage>
</organism>
<dbReference type="Pfam" id="PF24806">
    <property type="entry name" value="DUF7706"/>
    <property type="match status" value="1"/>
</dbReference>
<name>A0A0X1SYB3_PSEAA</name>
<dbReference type="AlphaFoldDB" id="A0A0X1SYB3"/>
<evidence type="ECO:0000313" key="2">
    <source>
        <dbReference type="Proteomes" id="UP000063229"/>
    </source>
</evidence>
<keyword evidence="2" id="KW-1185">Reference proteome</keyword>
<protein>
    <submittedName>
        <fullName evidence="1">Uncharacterized protein</fullName>
    </submittedName>
</protein>
<dbReference type="KEGG" id="pagb:AWM79_05685"/>
<reference evidence="1 2" key="1">
    <citation type="submission" date="2016-01" db="EMBL/GenBank/DDBJ databases">
        <authorList>
            <person name="McClelland M."/>
            <person name="Jain A."/>
            <person name="Saraogi P."/>
            <person name="Mendelson R."/>
            <person name="Westerman R."/>
            <person name="SanMiguel P."/>
            <person name="Csonka L."/>
        </authorList>
    </citation>
    <scope>NUCLEOTIDE SEQUENCE [LARGE SCALE GENOMIC DNA]</scope>
    <source>
        <strain evidence="1 2">NCPPB 2472</strain>
    </source>
</reference>